<evidence type="ECO:0000256" key="7">
    <source>
        <dbReference type="HAMAP-Rule" id="MF_00862"/>
    </source>
</evidence>
<feature type="transmembrane region" description="Helical" evidence="7">
    <location>
        <begin position="155"/>
        <end position="177"/>
    </location>
</feature>
<gene>
    <name evidence="7" type="primary">dabB</name>
    <name evidence="11" type="ORF">NB231_15708</name>
</gene>
<keyword evidence="2 7" id="KW-0813">Transport</keyword>
<evidence type="ECO:0000256" key="5">
    <source>
        <dbReference type="ARBA" id="ARBA00022989"/>
    </source>
</evidence>
<keyword evidence="4 7" id="KW-0812">Transmembrane</keyword>
<comment type="subunit">
    <text evidence="7">Forms a complex with DabA.</text>
</comment>
<evidence type="ECO:0000256" key="6">
    <source>
        <dbReference type="ARBA" id="ARBA00023136"/>
    </source>
</evidence>
<keyword evidence="3 7" id="KW-1003">Cell membrane</keyword>
<feature type="transmembrane region" description="Helical" evidence="7">
    <location>
        <begin position="189"/>
        <end position="209"/>
    </location>
</feature>
<comment type="similarity">
    <text evidence="7">Belongs to the inorganic carbon transporter (TC 9.A.2) DabB family.</text>
</comment>
<dbReference type="InterPro" id="IPR003945">
    <property type="entry name" value="NU5C-like"/>
</dbReference>
<evidence type="ECO:0000256" key="3">
    <source>
        <dbReference type="ARBA" id="ARBA00022475"/>
    </source>
</evidence>
<dbReference type="Proteomes" id="UP000003374">
    <property type="component" value="Unassembled WGS sequence"/>
</dbReference>
<comment type="caution">
    <text evidence="11">The sequence shown here is derived from an EMBL/GenBank/DDBJ whole genome shotgun (WGS) entry which is preliminary data.</text>
</comment>
<evidence type="ECO:0000256" key="8">
    <source>
        <dbReference type="RuleBase" id="RU000320"/>
    </source>
</evidence>
<evidence type="ECO:0000256" key="2">
    <source>
        <dbReference type="ARBA" id="ARBA00022448"/>
    </source>
</evidence>
<feature type="transmembrane region" description="Helical" evidence="7">
    <location>
        <begin position="333"/>
        <end position="352"/>
    </location>
</feature>
<feature type="transmembrane region" description="Helical" evidence="7">
    <location>
        <begin position="23"/>
        <end position="42"/>
    </location>
</feature>
<feature type="transmembrane region" description="Helical" evidence="7">
    <location>
        <begin position="396"/>
        <end position="416"/>
    </location>
</feature>
<dbReference type="GO" id="GO:0005886">
    <property type="term" value="C:plasma membrane"/>
    <property type="evidence" value="ECO:0007669"/>
    <property type="project" value="UniProtKB-SubCell"/>
</dbReference>
<dbReference type="InterPro" id="IPR001750">
    <property type="entry name" value="ND/Mrp_TM"/>
</dbReference>
<dbReference type="EMBL" id="AAOF01000001">
    <property type="protein sequence ID" value="EAR23280.1"/>
    <property type="molecule type" value="Genomic_DNA"/>
</dbReference>
<keyword evidence="12" id="KW-1185">Reference proteome</keyword>
<dbReference type="STRING" id="314278.NB231_15708"/>
<dbReference type="eggNOG" id="COG1009">
    <property type="taxonomic scope" value="Bacteria"/>
</dbReference>
<feature type="domain" description="NADH:quinone oxidoreductase/Mrp antiporter transmembrane" evidence="9">
    <location>
        <begin position="73"/>
        <end position="293"/>
    </location>
</feature>
<keyword evidence="6 7" id="KW-0472">Membrane</keyword>
<dbReference type="NCBIfam" id="NF006029">
    <property type="entry name" value="PRK08168.1"/>
    <property type="match status" value="1"/>
</dbReference>
<feature type="transmembrane region" description="Helical" evidence="7">
    <location>
        <begin position="255"/>
        <end position="274"/>
    </location>
</feature>
<dbReference type="InterPro" id="IPR001516">
    <property type="entry name" value="Proton_antipo_N"/>
</dbReference>
<evidence type="ECO:0000256" key="1">
    <source>
        <dbReference type="ARBA" id="ARBA00004127"/>
    </source>
</evidence>
<dbReference type="GO" id="GO:0012505">
    <property type="term" value="C:endomembrane system"/>
    <property type="evidence" value="ECO:0007669"/>
    <property type="project" value="UniProtKB-SubCell"/>
</dbReference>
<dbReference type="GO" id="GO:0042773">
    <property type="term" value="P:ATP synthesis coupled electron transport"/>
    <property type="evidence" value="ECO:0007669"/>
    <property type="project" value="InterPro"/>
</dbReference>
<keyword evidence="5 7" id="KW-1133">Transmembrane helix</keyword>
<evidence type="ECO:0000259" key="9">
    <source>
        <dbReference type="Pfam" id="PF00361"/>
    </source>
</evidence>
<dbReference type="Pfam" id="PF00662">
    <property type="entry name" value="Proton_antipo_N"/>
    <property type="match status" value="1"/>
</dbReference>
<dbReference type="HAMAP" id="MF_00862">
    <property type="entry name" value="DabB"/>
    <property type="match status" value="1"/>
</dbReference>
<name>A4BLU2_9GAMM</name>
<comment type="subcellular location">
    <subcellularLocation>
        <location evidence="7">Cell membrane</location>
        <topology evidence="7">Multi-pass membrane protein</topology>
    </subcellularLocation>
    <subcellularLocation>
        <location evidence="1">Endomembrane system</location>
        <topology evidence="1">Multi-pass membrane protein</topology>
    </subcellularLocation>
    <subcellularLocation>
        <location evidence="8">Membrane</location>
        <topology evidence="8">Multi-pass membrane protein</topology>
    </subcellularLocation>
</comment>
<evidence type="ECO:0000313" key="12">
    <source>
        <dbReference type="Proteomes" id="UP000003374"/>
    </source>
</evidence>
<dbReference type="GO" id="GO:0008137">
    <property type="term" value="F:NADH dehydrogenase (ubiquinone) activity"/>
    <property type="evidence" value="ECO:0007669"/>
    <property type="project" value="InterPro"/>
</dbReference>
<evidence type="ECO:0000256" key="4">
    <source>
        <dbReference type="ARBA" id="ARBA00022692"/>
    </source>
</evidence>
<feature type="domain" description="NADH-Ubiquinone oxidoreductase (complex I) chain 5 N-terminal" evidence="10">
    <location>
        <begin position="22"/>
        <end position="57"/>
    </location>
</feature>
<comment type="caution">
    <text evidence="7">Lacks conserved residue(s) required for the propagation of feature annotation.</text>
</comment>
<evidence type="ECO:0000313" key="11">
    <source>
        <dbReference type="EMBL" id="EAR23280.1"/>
    </source>
</evidence>
<protein>
    <recommendedName>
        <fullName evidence="7">Probable inorganic carbon transporter subunit DabB</fullName>
    </recommendedName>
</protein>
<dbReference type="GO" id="GO:0003954">
    <property type="term" value="F:NADH dehydrogenase activity"/>
    <property type="evidence" value="ECO:0007669"/>
    <property type="project" value="TreeGrafter"/>
</dbReference>
<dbReference type="GO" id="GO:0015990">
    <property type="term" value="P:electron transport coupled proton transport"/>
    <property type="evidence" value="ECO:0007669"/>
    <property type="project" value="TreeGrafter"/>
</dbReference>
<accession>A4BLU2</accession>
<feature type="transmembrane region" description="Helical" evidence="7">
    <location>
        <begin position="359"/>
        <end position="376"/>
    </location>
</feature>
<organism evidence="11 12">
    <name type="scientific">Nitrococcus mobilis Nb-231</name>
    <dbReference type="NCBI Taxonomy" id="314278"/>
    <lineage>
        <taxon>Bacteria</taxon>
        <taxon>Pseudomonadati</taxon>
        <taxon>Pseudomonadota</taxon>
        <taxon>Gammaproteobacteria</taxon>
        <taxon>Chromatiales</taxon>
        <taxon>Ectothiorhodospiraceae</taxon>
        <taxon>Nitrococcus</taxon>
    </lineage>
</organism>
<dbReference type="PANTHER" id="PTHR42829">
    <property type="entry name" value="NADH-UBIQUINONE OXIDOREDUCTASE CHAIN 5"/>
    <property type="match status" value="1"/>
</dbReference>
<sequence>MLAATSQALFAEAHPLPWLSSSPVSLVMLLLISFIGLIIARYSQHYLAGERRESHYYCSLQLTLAAVSVVVISNHLLLLLAAWIAISLSLHQLLMFYPERPRAALAAHKKFLFARIAEGSLLGAALLLYAEHGTWRIDEIVAAYPVAQLSLYEQIAALLLALTALIKCAQLPVHGWLIQVVEAPTPVSALLHAGIINLGGYLLILFAPLLTQAAAAQWLLLVFAGLTTLLAGLIMMTRTSIKVRLAWSTCAQMGLMLVECALGLFELALLHLIAHSCYKAYAFLNAGSTVEAQLYRQLAPAGRPDARAWLEAALLSTALVAAPVAYLAPAGPYSPWLLLTLTLSLVLAERAGRLHAGKLLPALGLAVVLITAYGLQKSGAAWLAPELPPSAGALGDAWVCLLVASLFLGYILLRYAPNSALGRRLWQSIYAGLYLDEWATRTTLAVWPIRLPVRANAKQLPQPLLNRESLS</sequence>
<proteinExistence type="inferred from homology"/>
<dbReference type="Pfam" id="PF00361">
    <property type="entry name" value="Proton_antipo_M"/>
    <property type="match status" value="1"/>
</dbReference>
<evidence type="ECO:0000259" key="10">
    <source>
        <dbReference type="Pfam" id="PF00662"/>
    </source>
</evidence>
<dbReference type="PRINTS" id="PR01434">
    <property type="entry name" value="NADHDHGNASE5"/>
</dbReference>
<dbReference type="HOGENOM" id="CLU_007100_11_1_6"/>
<dbReference type="InterPro" id="IPR046396">
    <property type="entry name" value="Transporter_DabB"/>
</dbReference>
<feature type="transmembrane region" description="Helical" evidence="7">
    <location>
        <begin position="215"/>
        <end position="234"/>
    </location>
</feature>
<reference evidence="11 12" key="1">
    <citation type="submission" date="2006-02" db="EMBL/GenBank/DDBJ databases">
        <authorList>
            <person name="Waterbury J."/>
            <person name="Ferriera S."/>
            <person name="Johnson J."/>
            <person name="Kravitz S."/>
            <person name="Halpern A."/>
            <person name="Remington K."/>
            <person name="Beeson K."/>
            <person name="Tran B."/>
            <person name="Rogers Y.-H."/>
            <person name="Friedman R."/>
            <person name="Venter J.C."/>
        </authorList>
    </citation>
    <scope>NUCLEOTIDE SEQUENCE [LARGE SCALE GENOMIC DNA]</scope>
    <source>
        <strain evidence="11 12">Nb-231</strain>
    </source>
</reference>
<dbReference type="PANTHER" id="PTHR42829:SF1">
    <property type="entry name" value="INORGANIC CARBON TRANSPORTER SUBUNIT DABB-RELATED"/>
    <property type="match status" value="1"/>
</dbReference>
<dbReference type="AlphaFoldDB" id="A4BLU2"/>
<comment type="function">
    <text evidence="7">Part of an energy-coupled inorganic carbon pump.</text>
</comment>